<dbReference type="GO" id="GO:0016779">
    <property type="term" value="F:nucleotidyltransferase activity"/>
    <property type="evidence" value="ECO:0007669"/>
    <property type="project" value="UniProtKB-KW"/>
</dbReference>
<evidence type="ECO:0000256" key="7">
    <source>
        <dbReference type="ARBA" id="ARBA00022884"/>
    </source>
</evidence>
<evidence type="ECO:0000256" key="2">
    <source>
        <dbReference type="ARBA" id="ARBA00022694"/>
    </source>
</evidence>
<dbReference type="EMBL" id="DSDS01000018">
    <property type="protein sequence ID" value="HET97256.1"/>
    <property type="molecule type" value="Genomic_DNA"/>
</dbReference>
<evidence type="ECO:0000256" key="6">
    <source>
        <dbReference type="ARBA" id="ARBA00022842"/>
    </source>
</evidence>
<dbReference type="SUPFAM" id="SSF81891">
    <property type="entry name" value="Poly A polymerase C-terminal region-like"/>
    <property type="match status" value="1"/>
</dbReference>
<dbReference type="GO" id="GO:0046872">
    <property type="term" value="F:metal ion binding"/>
    <property type="evidence" value="ECO:0007669"/>
    <property type="project" value="UniProtKB-KW"/>
</dbReference>
<name>A0A7C2XMW6_9BACT</name>
<keyword evidence="1 8" id="KW-0808">Transferase</keyword>
<dbReference type="Gene3D" id="1.10.3090.10">
    <property type="entry name" value="cca-adding enzyme, domain 2"/>
    <property type="match status" value="2"/>
</dbReference>
<dbReference type="InterPro" id="IPR006674">
    <property type="entry name" value="HD_domain"/>
</dbReference>
<dbReference type="CDD" id="cd00077">
    <property type="entry name" value="HDc"/>
    <property type="match status" value="1"/>
</dbReference>
<dbReference type="NCBIfam" id="TIGR00277">
    <property type="entry name" value="HDIG"/>
    <property type="match status" value="1"/>
</dbReference>
<dbReference type="AlphaFoldDB" id="A0A7C2XMW6"/>
<keyword evidence="6" id="KW-0460">Magnesium</keyword>
<dbReference type="InterPro" id="IPR006675">
    <property type="entry name" value="HDIG_dom"/>
</dbReference>
<dbReference type="GO" id="GO:0000166">
    <property type="term" value="F:nucleotide binding"/>
    <property type="evidence" value="ECO:0007669"/>
    <property type="project" value="UniProtKB-KW"/>
</dbReference>
<proteinExistence type="inferred from homology"/>
<keyword evidence="3" id="KW-0548">Nucleotidyltransferase</keyword>
<evidence type="ECO:0000256" key="4">
    <source>
        <dbReference type="ARBA" id="ARBA00022723"/>
    </source>
</evidence>
<dbReference type="Pfam" id="PF01966">
    <property type="entry name" value="HD"/>
    <property type="match status" value="1"/>
</dbReference>
<sequence length="516" mass="54971">MVAAPAHPVLHPYPPRLTESLSAALRTTASTPPSLFIAGGAVRDWLCGRFSRDLDFTLPAGAVGFARRLADELGGTFVLLDGEHDVARVVWGGLDLDFSGFREGALSIEEDLGKRDFTINALAIPLELSGPAARQGEMVDPHGGRRDLQAGVIRAVHPRVFIADPLRLLRAYRFLASLPPPSGGKVAGAAAFKLEPATSELIAQGVAAGLIAGVAAERIRSEMDALLAGARGGAALTAMTVADAGSPPGSGLLFQVLPELAAGVGLRQPDSHHLDVAAHCIEAVASMERVLAAPADFFPEFHSELSAYLADPAHPDRVPTLRWAALLHDLGKAAACQVREGRIIFHNHDRIGAEQCREVARRLCFSRRRRELLQGLVAHHMWPFHLVNASQRQGIGVRACLRLVRALGADLPALFLLAMADSLAGRGPGKPVAMERNLAALYAQVTRVARERIGPVLSLPPLLDGHDLQKLCGLSPGPLFKEILAGLAQARVEGAVNSREEALAWVARFGARRGVR</sequence>
<dbReference type="InterPro" id="IPR003607">
    <property type="entry name" value="HD/PDEase_dom"/>
</dbReference>
<evidence type="ECO:0000256" key="5">
    <source>
        <dbReference type="ARBA" id="ARBA00022741"/>
    </source>
</evidence>
<feature type="domain" description="HD/PDEase" evidence="9">
    <location>
        <begin position="272"/>
        <end position="435"/>
    </location>
</feature>
<reference evidence="10" key="1">
    <citation type="journal article" date="2020" name="mSystems">
        <title>Genome- and Community-Level Interaction Insights into Carbon Utilization and Element Cycling Functions of Hydrothermarchaeota in Hydrothermal Sediment.</title>
        <authorList>
            <person name="Zhou Z."/>
            <person name="Liu Y."/>
            <person name="Xu W."/>
            <person name="Pan J."/>
            <person name="Luo Z.H."/>
            <person name="Li M."/>
        </authorList>
    </citation>
    <scope>NUCLEOTIDE SEQUENCE [LARGE SCALE GENOMIC DNA]</scope>
    <source>
        <strain evidence="10">SpSt-1224</strain>
    </source>
</reference>
<dbReference type="InterPro" id="IPR043519">
    <property type="entry name" value="NT_sf"/>
</dbReference>
<dbReference type="CDD" id="cd05398">
    <property type="entry name" value="NT_ClassII-CCAase"/>
    <property type="match status" value="1"/>
</dbReference>
<dbReference type="Pfam" id="PF01743">
    <property type="entry name" value="PolyA_pol"/>
    <property type="match status" value="1"/>
</dbReference>
<dbReference type="SUPFAM" id="SSF81301">
    <property type="entry name" value="Nucleotidyltransferase"/>
    <property type="match status" value="1"/>
</dbReference>
<dbReference type="SMART" id="SM00471">
    <property type="entry name" value="HDc"/>
    <property type="match status" value="1"/>
</dbReference>
<dbReference type="Proteomes" id="UP000885986">
    <property type="component" value="Unassembled WGS sequence"/>
</dbReference>
<dbReference type="GO" id="GO:0003723">
    <property type="term" value="F:RNA binding"/>
    <property type="evidence" value="ECO:0007669"/>
    <property type="project" value="UniProtKB-KW"/>
</dbReference>
<dbReference type="InterPro" id="IPR050124">
    <property type="entry name" value="tRNA_CCA-adding_enzyme"/>
</dbReference>
<keyword evidence="7 8" id="KW-0694">RNA-binding</keyword>
<keyword evidence="5" id="KW-0547">Nucleotide-binding</keyword>
<comment type="caution">
    <text evidence="10">The sequence shown here is derived from an EMBL/GenBank/DDBJ whole genome shotgun (WGS) entry which is preliminary data.</text>
</comment>
<evidence type="ECO:0000313" key="10">
    <source>
        <dbReference type="EMBL" id="HET97256.1"/>
    </source>
</evidence>
<organism evidence="10">
    <name type="scientific">Desulfurivibrio alkaliphilus</name>
    <dbReference type="NCBI Taxonomy" id="427923"/>
    <lineage>
        <taxon>Bacteria</taxon>
        <taxon>Pseudomonadati</taxon>
        <taxon>Thermodesulfobacteriota</taxon>
        <taxon>Desulfobulbia</taxon>
        <taxon>Desulfobulbales</taxon>
        <taxon>Desulfobulbaceae</taxon>
        <taxon>Desulfurivibrio</taxon>
    </lineage>
</organism>
<keyword evidence="4" id="KW-0479">Metal-binding</keyword>
<evidence type="ECO:0000256" key="1">
    <source>
        <dbReference type="ARBA" id="ARBA00022679"/>
    </source>
</evidence>
<comment type="similarity">
    <text evidence="8">Belongs to the tRNA nucleotidyltransferase/poly(A) polymerase family.</text>
</comment>
<evidence type="ECO:0000259" key="9">
    <source>
        <dbReference type="SMART" id="SM00471"/>
    </source>
</evidence>
<dbReference type="GO" id="GO:0008033">
    <property type="term" value="P:tRNA processing"/>
    <property type="evidence" value="ECO:0007669"/>
    <property type="project" value="UniProtKB-KW"/>
</dbReference>
<dbReference type="PANTHER" id="PTHR47545">
    <property type="entry name" value="MULTIFUNCTIONAL CCA PROTEIN"/>
    <property type="match status" value="1"/>
</dbReference>
<keyword evidence="2" id="KW-0819">tRNA processing</keyword>
<evidence type="ECO:0000256" key="3">
    <source>
        <dbReference type="ARBA" id="ARBA00022695"/>
    </source>
</evidence>
<dbReference type="InterPro" id="IPR002646">
    <property type="entry name" value="PolA_pol_head_dom"/>
</dbReference>
<protein>
    <submittedName>
        <fullName evidence="10">CCA tRNA nucleotidyltransferase</fullName>
    </submittedName>
</protein>
<accession>A0A7C2XMW6</accession>
<gene>
    <name evidence="10" type="ORF">ENN98_00850</name>
</gene>
<evidence type="ECO:0000256" key="8">
    <source>
        <dbReference type="RuleBase" id="RU003953"/>
    </source>
</evidence>
<dbReference type="Gene3D" id="3.30.460.10">
    <property type="entry name" value="Beta Polymerase, domain 2"/>
    <property type="match status" value="1"/>
</dbReference>